<dbReference type="SMR" id="A2DSW4"/>
<dbReference type="eggNOG" id="ENOG502RYDD">
    <property type="taxonomic scope" value="Eukaryota"/>
</dbReference>
<gene>
    <name evidence="4" type="ORF">TVAG_348230</name>
</gene>
<dbReference type="KEGG" id="tva:4774523"/>
<dbReference type="AlphaFoldDB" id="A2DSW4"/>
<dbReference type="InterPro" id="IPR006626">
    <property type="entry name" value="PbH1"/>
</dbReference>
<evidence type="ECO:0000259" key="3">
    <source>
        <dbReference type="Pfam" id="PF13229"/>
    </source>
</evidence>
<sequence length="672" mass="77043">MIKMLFCILFLSSCEEYHEITFKPGLNFITEPIIIKNSHTKIDGKGKVRLIGGIKLGNAQQVKDENVLSRLDESVRDKIYQIDLSEFGITNFLPFDEIGFNITTSSSHNNLYIDQQQMNLAHYPRFGNYISLSDPGPYPVNLKNGVQFNDSRIFTWKFHPNIMAWGYWGTDNAGVYRKVSKIDNDNHKVYLVNNQKANKAAKVVFYNIFEELRYPGDFYIDQNTKILYFYPFDKITSKSEIILSNFNRRIIYAKSITDIVIKDISIECSASTALSFSKCDNILIENCHLFNLGLNAITFSSCNDFTVTDCKIHNVMHNAMNIYDAGNRKTLKNSNSIIYNTEVYWFCNMSRDGLTQAFRIDGVGVTISHCYIHHGPSQGIYYDGNNMLFEYNEFAYLLDAPYPQSAIYAGVDYTTRNNTIKYNYIHDLYQEGMEHFGIYMDDVESGTIITHNIIVNSDRSIALGGGRDYYVRNNIIVNGRIGIWVDARAAAQADFFHPILRPKFYKIRGDPNVRGNLPPYITSYPNLSVIDNYYKNNTVEIPKIPPSAYIFDNCHIYTKSYLNLLQTKVDGKSTMEEVYVNNYINATEEDFADFKNGDYSIKKGSRLHKLGLDPINQKEMELKDKKSKNVVVPIIVTIIVIIVIGVIIGLIYFKIKKDKAAERSISEKNFEV</sequence>
<feature type="signal peptide" evidence="2">
    <location>
        <begin position="1"/>
        <end position="16"/>
    </location>
</feature>
<feature type="chain" id="PRO_5002643269" description="Right handed beta helix domain-containing protein" evidence="2">
    <location>
        <begin position="17"/>
        <end position="672"/>
    </location>
</feature>
<keyword evidence="2" id="KW-0732">Signal</keyword>
<dbReference type="EMBL" id="DS113241">
    <property type="protein sequence ID" value="EAY16513.1"/>
    <property type="molecule type" value="Genomic_DNA"/>
</dbReference>
<organism evidence="4 5">
    <name type="scientific">Trichomonas vaginalis (strain ATCC PRA-98 / G3)</name>
    <dbReference type="NCBI Taxonomy" id="412133"/>
    <lineage>
        <taxon>Eukaryota</taxon>
        <taxon>Metamonada</taxon>
        <taxon>Parabasalia</taxon>
        <taxon>Trichomonadida</taxon>
        <taxon>Trichomonadidae</taxon>
        <taxon>Trichomonas</taxon>
    </lineage>
</organism>
<dbReference type="PANTHER" id="PTHR36453">
    <property type="entry name" value="SECRETED PROTEIN-RELATED"/>
    <property type="match status" value="1"/>
</dbReference>
<dbReference type="InterPro" id="IPR011050">
    <property type="entry name" value="Pectin_lyase_fold/virulence"/>
</dbReference>
<dbReference type="SMART" id="SM00710">
    <property type="entry name" value="PbH1"/>
    <property type="match status" value="7"/>
</dbReference>
<evidence type="ECO:0000256" key="2">
    <source>
        <dbReference type="SAM" id="SignalP"/>
    </source>
</evidence>
<dbReference type="VEuPathDB" id="TrichDB:TVAGG3_0962800"/>
<evidence type="ECO:0000313" key="4">
    <source>
        <dbReference type="EMBL" id="EAY16513.1"/>
    </source>
</evidence>
<dbReference type="Pfam" id="PF13229">
    <property type="entry name" value="Beta_helix"/>
    <property type="match status" value="1"/>
</dbReference>
<dbReference type="SUPFAM" id="SSF51126">
    <property type="entry name" value="Pectin lyase-like"/>
    <property type="match status" value="1"/>
</dbReference>
<keyword evidence="1" id="KW-0812">Transmembrane</keyword>
<dbReference type="VEuPathDB" id="TrichDB:TVAG_348230"/>
<evidence type="ECO:0000313" key="5">
    <source>
        <dbReference type="Proteomes" id="UP000001542"/>
    </source>
</evidence>
<proteinExistence type="predicted"/>
<reference evidence="4" key="2">
    <citation type="journal article" date="2007" name="Science">
        <title>Draft genome sequence of the sexually transmitted pathogen Trichomonas vaginalis.</title>
        <authorList>
            <person name="Carlton J.M."/>
            <person name="Hirt R.P."/>
            <person name="Silva J.C."/>
            <person name="Delcher A.L."/>
            <person name="Schatz M."/>
            <person name="Zhao Q."/>
            <person name="Wortman J.R."/>
            <person name="Bidwell S.L."/>
            <person name="Alsmark U.C.M."/>
            <person name="Besteiro S."/>
            <person name="Sicheritz-Ponten T."/>
            <person name="Noel C.J."/>
            <person name="Dacks J.B."/>
            <person name="Foster P.G."/>
            <person name="Simillion C."/>
            <person name="Van de Peer Y."/>
            <person name="Miranda-Saavedra D."/>
            <person name="Barton G.J."/>
            <person name="Westrop G.D."/>
            <person name="Mueller S."/>
            <person name="Dessi D."/>
            <person name="Fiori P.L."/>
            <person name="Ren Q."/>
            <person name="Paulsen I."/>
            <person name="Zhang H."/>
            <person name="Bastida-Corcuera F.D."/>
            <person name="Simoes-Barbosa A."/>
            <person name="Brown M.T."/>
            <person name="Hayes R.D."/>
            <person name="Mukherjee M."/>
            <person name="Okumura C.Y."/>
            <person name="Schneider R."/>
            <person name="Smith A.J."/>
            <person name="Vanacova S."/>
            <person name="Villalvazo M."/>
            <person name="Haas B.J."/>
            <person name="Pertea M."/>
            <person name="Feldblyum T.V."/>
            <person name="Utterback T.R."/>
            <person name="Shu C.L."/>
            <person name="Osoegawa K."/>
            <person name="de Jong P.J."/>
            <person name="Hrdy I."/>
            <person name="Horvathova L."/>
            <person name="Zubacova Z."/>
            <person name="Dolezal P."/>
            <person name="Malik S.B."/>
            <person name="Logsdon J.M. Jr."/>
            <person name="Henze K."/>
            <person name="Gupta A."/>
            <person name="Wang C.C."/>
            <person name="Dunne R.L."/>
            <person name="Upcroft J.A."/>
            <person name="Upcroft P."/>
            <person name="White O."/>
            <person name="Salzberg S.L."/>
            <person name="Tang P."/>
            <person name="Chiu C.-H."/>
            <person name="Lee Y.-S."/>
            <person name="Embley T.M."/>
            <person name="Coombs G.H."/>
            <person name="Mottram J.C."/>
            <person name="Tachezy J."/>
            <person name="Fraser-Liggett C.M."/>
            <person name="Johnson P.J."/>
        </authorList>
    </citation>
    <scope>NUCLEOTIDE SEQUENCE [LARGE SCALE GENOMIC DNA]</scope>
    <source>
        <strain evidence="4">G3</strain>
    </source>
</reference>
<dbReference type="InterPro" id="IPR039448">
    <property type="entry name" value="Beta_helix"/>
</dbReference>
<reference evidence="4" key="1">
    <citation type="submission" date="2006-10" db="EMBL/GenBank/DDBJ databases">
        <authorList>
            <person name="Amadeo P."/>
            <person name="Zhao Q."/>
            <person name="Wortman J."/>
            <person name="Fraser-Liggett C."/>
            <person name="Carlton J."/>
        </authorList>
    </citation>
    <scope>NUCLEOTIDE SEQUENCE</scope>
    <source>
        <strain evidence="4">G3</strain>
    </source>
</reference>
<dbReference type="InterPro" id="IPR012334">
    <property type="entry name" value="Pectin_lyas_fold"/>
</dbReference>
<dbReference type="InParanoid" id="A2DSW4"/>
<keyword evidence="1" id="KW-1133">Transmembrane helix</keyword>
<dbReference type="OrthoDB" id="6053299at2759"/>
<name>A2DSW4_TRIV3</name>
<protein>
    <recommendedName>
        <fullName evidence="3">Right handed beta helix domain-containing protein</fullName>
    </recommendedName>
</protein>
<dbReference type="Gene3D" id="2.160.20.10">
    <property type="entry name" value="Single-stranded right-handed beta-helix, Pectin lyase-like"/>
    <property type="match status" value="1"/>
</dbReference>
<accession>A2DSW4</accession>
<dbReference type="OMA" id="KEIWITH"/>
<dbReference type="RefSeq" id="XP_001328736.1">
    <property type="nucleotide sequence ID" value="XM_001328701.1"/>
</dbReference>
<feature type="domain" description="Right handed beta helix" evidence="3">
    <location>
        <begin position="333"/>
        <end position="476"/>
    </location>
</feature>
<evidence type="ECO:0000256" key="1">
    <source>
        <dbReference type="SAM" id="Phobius"/>
    </source>
</evidence>
<keyword evidence="1" id="KW-0472">Membrane</keyword>
<keyword evidence="5" id="KW-1185">Reference proteome</keyword>
<dbReference type="PANTHER" id="PTHR36453:SF1">
    <property type="entry name" value="RIGHT HANDED BETA HELIX DOMAIN-CONTAINING PROTEIN"/>
    <property type="match status" value="1"/>
</dbReference>
<dbReference type="Proteomes" id="UP000001542">
    <property type="component" value="Unassembled WGS sequence"/>
</dbReference>
<feature type="transmembrane region" description="Helical" evidence="1">
    <location>
        <begin position="630"/>
        <end position="653"/>
    </location>
</feature>